<dbReference type="Pfam" id="PF02298">
    <property type="entry name" value="Cu_bind_like"/>
    <property type="match status" value="1"/>
</dbReference>
<dbReference type="FunFam" id="2.60.40.420:FF:000034">
    <property type="entry name" value="Cupredoxin superfamily protein"/>
    <property type="match status" value="1"/>
</dbReference>
<evidence type="ECO:0000313" key="8">
    <source>
        <dbReference type="Proteomes" id="UP000077202"/>
    </source>
</evidence>
<gene>
    <name evidence="7" type="ORF">AXG93_3658s1230</name>
    <name evidence="6" type="ORF">Mp_3g10770</name>
</gene>
<dbReference type="GO" id="GO:0009055">
    <property type="term" value="F:electron transfer activity"/>
    <property type="evidence" value="ECO:0007669"/>
    <property type="project" value="InterPro"/>
</dbReference>
<evidence type="ECO:0000256" key="3">
    <source>
        <dbReference type="SAM" id="MobiDB-lite"/>
    </source>
</evidence>
<reference evidence="7 8" key="1">
    <citation type="submission" date="2016-03" db="EMBL/GenBank/DDBJ databases">
        <title>Mechanisms controlling the formation of the plant cell surface in tip-growing cells are functionally conserved among land plants.</title>
        <authorList>
            <person name="Honkanen S."/>
            <person name="Jones V.A."/>
            <person name="Morieri G."/>
            <person name="Champion C."/>
            <person name="Hetherington A.J."/>
            <person name="Kelly S."/>
            <person name="Saint-Marcoux D."/>
            <person name="Proust H."/>
            <person name="Prescott H."/>
            <person name="Dolan L."/>
        </authorList>
    </citation>
    <scope>NUCLEOTIDE SEQUENCE [LARGE SCALE GENOMIC DNA]</scope>
    <source>
        <strain evidence="8">cv. Tak-1 and cv. Tak-2</strain>
        <tissue evidence="7">Whole gametophyte</tissue>
    </source>
</reference>
<feature type="chain" id="PRO_5042333717" description="Phytocyanin domain-containing protein" evidence="4">
    <location>
        <begin position="27"/>
        <end position="196"/>
    </location>
</feature>
<evidence type="ECO:0000256" key="1">
    <source>
        <dbReference type="ARBA" id="ARBA00023157"/>
    </source>
</evidence>
<evidence type="ECO:0000256" key="4">
    <source>
        <dbReference type="SAM" id="SignalP"/>
    </source>
</evidence>
<feature type="region of interest" description="Disordered" evidence="3">
    <location>
        <begin position="135"/>
        <end position="172"/>
    </location>
</feature>
<dbReference type="GO" id="GO:0005886">
    <property type="term" value="C:plasma membrane"/>
    <property type="evidence" value="ECO:0007669"/>
    <property type="project" value="TreeGrafter"/>
</dbReference>
<evidence type="ECO:0000256" key="2">
    <source>
        <dbReference type="ARBA" id="ARBA00023180"/>
    </source>
</evidence>
<dbReference type="PANTHER" id="PTHR33021:SF537">
    <property type="entry name" value="UCLACYANIN 2"/>
    <property type="match status" value="1"/>
</dbReference>
<organism evidence="7 8">
    <name type="scientific">Marchantia polymorpha subsp. ruderalis</name>
    <dbReference type="NCBI Taxonomy" id="1480154"/>
    <lineage>
        <taxon>Eukaryota</taxon>
        <taxon>Viridiplantae</taxon>
        <taxon>Streptophyta</taxon>
        <taxon>Embryophyta</taxon>
        <taxon>Marchantiophyta</taxon>
        <taxon>Marchantiopsida</taxon>
        <taxon>Marchantiidae</taxon>
        <taxon>Marchantiales</taxon>
        <taxon>Marchantiaceae</taxon>
        <taxon>Marchantia</taxon>
    </lineage>
</organism>
<dbReference type="CDD" id="cd04216">
    <property type="entry name" value="Phytocyanin"/>
    <property type="match status" value="1"/>
</dbReference>
<keyword evidence="1" id="KW-1015">Disulfide bond</keyword>
<reference evidence="9" key="3">
    <citation type="journal article" date="2020" name="Curr. Biol.">
        <title>Chromatin organization in early land plants reveals an ancestral association between H3K27me3, transposons, and constitutive heterochromatin.</title>
        <authorList>
            <person name="Montgomery S.A."/>
            <person name="Tanizawa Y."/>
            <person name="Galik B."/>
            <person name="Wang N."/>
            <person name="Ito T."/>
            <person name="Mochizuki T."/>
            <person name="Akimcheva S."/>
            <person name="Bowman J.L."/>
            <person name="Cognat V."/>
            <person name="Marechal-Drouard L."/>
            <person name="Ekker H."/>
            <person name="Hong S.F."/>
            <person name="Kohchi T."/>
            <person name="Lin S.S."/>
            <person name="Liu L.D."/>
            <person name="Nakamura Y."/>
            <person name="Valeeva L.R."/>
            <person name="Shakirov E.V."/>
            <person name="Shippen D.E."/>
            <person name="Wei W.L."/>
            <person name="Yagura M."/>
            <person name="Yamaoka S."/>
            <person name="Yamato K.T."/>
            <person name="Liu C."/>
            <person name="Berger F."/>
        </authorList>
    </citation>
    <scope>NUCLEOTIDE SEQUENCE [LARGE SCALE GENOMIC DNA]</scope>
    <source>
        <strain evidence="9">Tak-1</strain>
    </source>
</reference>
<dbReference type="InterPro" id="IPR039391">
    <property type="entry name" value="Phytocyanin-like"/>
</dbReference>
<evidence type="ECO:0000313" key="9">
    <source>
        <dbReference type="Proteomes" id="UP001162541"/>
    </source>
</evidence>
<feature type="domain" description="Phytocyanin" evidence="5">
    <location>
        <begin position="27"/>
        <end position="130"/>
    </location>
</feature>
<dbReference type="InterPro" id="IPR008972">
    <property type="entry name" value="Cupredoxin"/>
</dbReference>
<dbReference type="PROSITE" id="PS51485">
    <property type="entry name" value="PHYTOCYANIN"/>
    <property type="match status" value="1"/>
</dbReference>
<dbReference type="EMBL" id="LVLJ01003443">
    <property type="protein sequence ID" value="OAE21401.1"/>
    <property type="molecule type" value="Genomic_DNA"/>
</dbReference>
<name>A0A176VM63_MARPO</name>
<evidence type="ECO:0000313" key="7">
    <source>
        <dbReference type="EMBL" id="OAE21401.1"/>
    </source>
</evidence>
<evidence type="ECO:0000259" key="5">
    <source>
        <dbReference type="PROSITE" id="PS51485"/>
    </source>
</evidence>
<keyword evidence="8" id="KW-1185">Reference proteome</keyword>
<evidence type="ECO:0000313" key="6">
    <source>
        <dbReference type="EMBL" id="BBN05154.1"/>
    </source>
</evidence>
<protein>
    <recommendedName>
        <fullName evidence="5">Phytocyanin domain-containing protein</fullName>
    </recommendedName>
</protein>
<dbReference type="SUPFAM" id="SSF49503">
    <property type="entry name" value="Cupredoxins"/>
    <property type="match status" value="1"/>
</dbReference>
<keyword evidence="2" id="KW-0325">Glycoprotein</keyword>
<accession>A0A176VM63</accession>
<dbReference type="Gene3D" id="2.60.40.420">
    <property type="entry name" value="Cupredoxins - blue copper proteins"/>
    <property type="match status" value="1"/>
</dbReference>
<dbReference type="Proteomes" id="UP000077202">
    <property type="component" value="Unassembled WGS sequence"/>
</dbReference>
<keyword evidence="4" id="KW-0732">Signal</keyword>
<dbReference type="InterPro" id="IPR003245">
    <property type="entry name" value="Phytocyanin_dom"/>
</dbReference>
<feature type="signal peptide" evidence="4">
    <location>
        <begin position="1"/>
        <end position="26"/>
    </location>
</feature>
<reference evidence="6" key="2">
    <citation type="journal article" date="2019" name="Curr. Biol.">
        <title>Chromatin organization in early land plants reveals an ancestral association between H3K27me3, transposons, and constitutive heterochromatin.</title>
        <authorList>
            <person name="Montgomery S.A."/>
            <person name="Tanizawa Y."/>
            <person name="Galik B."/>
            <person name="Wang N."/>
            <person name="Ito T."/>
            <person name="Mochizuki T."/>
            <person name="Akimcheva S."/>
            <person name="Bowman J."/>
            <person name="Cognat V."/>
            <person name="Drouard L."/>
            <person name="Ekker H."/>
            <person name="Houng S."/>
            <person name="Kohchi T."/>
            <person name="Lin S."/>
            <person name="Liu L.D."/>
            <person name="Nakamura Y."/>
            <person name="Valeeva L.R."/>
            <person name="Shakirov E.V."/>
            <person name="Shippen D.E."/>
            <person name="Wei W."/>
            <person name="Yagura M."/>
            <person name="Yamaoka S."/>
            <person name="Yamato K.T."/>
            <person name="Liu C."/>
            <person name="Berger F."/>
        </authorList>
    </citation>
    <scope>NUCLEOTIDE SEQUENCE [LARGE SCALE GENOMIC DNA]</scope>
    <source>
        <strain evidence="6">Tak-1</strain>
    </source>
</reference>
<dbReference type="EMBL" id="AP019868">
    <property type="protein sequence ID" value="BBN05154.1"/>
    <property type="molecule type" value="Genomic_DNA"/>
</dbReference>
<proteinExistence type="predicted"/>
<dbReference type="AlphaFoldDB" id="A0A176VM63"/>
<sequence length="196" mass="20851">MMMARASSSLLLLLFVSTGLLHSASAVTHIVGGDQGWTMRNISMTFYDEWAKKQTFNVDDKLLFVYAQGTHNVWVVTVEEAASCQMANSLEHYEDANATIDLYRAGEYGFVCQYTGHCTGGMKMSLTVAAPAPVPGPALAPSDESPAEVPPPDEVIPEEPPADTTPPAPPSAASFLRPLPALVSGGLFACVVHLLA</sequence>
<dbReference type="Proteomes" id="UP001162541">
    <property type="component" value="Chromosome 3"/>
</dbReference>
<dbReference type="PANTHER" id="PTHR33021">
    <property type="entry name" value="BLUE COPPER PROTEIN"/>
    <property type="match status" value="1"/>
</dbReference>